<sequence>MDFLSLSSPGLYKILCRSRFLSESRSKSEVLEKLREILPKDLIEKAEFDSKNYSSSLKKMGAEIVSYFDQEYPSLLKEIYDPPPNLFCFGNIGLLKLSYLAVVGTRKASPITLHYSKLIPNFVYSLGLDGIISGLALGVDAAAMFLTLEQGMPVIGVMGTGPEKEYPQENRNLYKRMKSSDNALVITECPPGFEVRKYAFPKRNRIITGISPSLLMMEAPTKSGALSSASNAISQDRDVFVFDHPLQTQNQGGKKLLSDGATPVLFDKYQTEGEKIFHLEEILPSNFEEVPGMLARLGKNKLNGNWIDIGNGFIRSVQ</sequence>
<comment type="similarity">
    <text evidence="1">Belongs to the DprA/Smf family.</text>
</comment>
<dbReference type="InterPro" id="IPR003488">
    <property type="entry name" value="DprA"/>
</dbReference>
<dbReference type="Gene3D" id="3.40.50.450">
    <property type="match status" value="1"/>
</dbReference>
<dbReference type="InterPro" id="IPR057666">
    <property type="entry name" value="DrpA_SLOG"/>
</dbReference>
<dbReference type="Proteomes" id="UP000231843">
    <property type="component" value="Unassembled WGS sequence"/>
</dbReference>
<evidence type="ECO:0000313" key="3">
    <source>
        <dbReference type="EMBL" id="PJZ78602.1"/>
    </source>
</evidence>
<name>A0A2N0A2P3_9LEPT</name>
<comment type="caution">
    <text evidence="3">The sequence shown here is derived from an EMBL/GenBank/DDBJ whole genome shotgun (WGS) entry which is preliminary data.</text>
</comment>
<gene>
    <name evidence="3" type="ORF">CH365_04690</name>
</gene>
<keyword evidence="4" id="KW-1185">Reference proteome</keyword>
<dbReference type="OrthoDB" id="9785707at2"/>
<organism evidence="3 4">
    <name type="scientific">Leptospira neocaledonica</name>
    <dbReference type="NCBI Taxonomy" id="2023192"/>
    <lineage>
        <taxon>Bacteria</taxon>
        <taxon>Pseudomonadati</taxon>
        <taxon>Spirochaetota</taxon>
        <taxon>Spirochaetia</taxon>
        <taxon>Leptospirales</taxon>
        <taxon>Leptospiraceae</taxon>
        <taxon>Leptospira</taxon>
    </lineage>
</organism>
<dbReference type="AlphaFoldDB" id="A0A2N0A2P3"/>
<dbReference type="RefSeq" id="WP_100767431.1">
    <property type="nucleotide sequence ID" value="NZ_NPEA01000002.1"/>
</dbReference>
<feature type="domain" description="Smf/DprA SLOG" evidence="2">
    <location>
        <begin position="64"/>
        <end position="264"/>
    </location>
</feature>
<reference evidence="3 4" key="1">
    <citation type="submission" date="2017-07" db="EMBL/GenBank/DDBJ databases">
        <title>Leptospira spp. isolated from tropical soils.</title>
        <authorList>
            <person name="Thibeaux R."/>
            <person name="Iraola G."/>
            <person name="Ferres I."/>
            <person name="Bierque E."/>
            <person name="Girault D."/>
            <person name="Soupe-Gilbert M.-E."/>
            <person name="Picardeau M."/>
            <person name="Goarant C."/>
        </authorList>
    </citation>
    <scope>NUCLEOTIDE SEQUENCE [LARGE SCALE GENOMIC DNA]</scope>
    <source>
        <strain evidence="3 4">ES4-C-A1</strain>
    </source>
</reference>
<dbReference type="Pfam" id="PF02481">
    <property type="entry name" value="DNA_processg_A"/>
    <property type="match status" value="1"/>
</dbReference>
<protein>
    <submittedName>
        <fullName evidence="3">DNA processing protein DprA</fullName>
    </submittedName>
</protein>
<evidence type="ECO:0000313" key="4">
    <source>
        <dbReference type="Proteomes" id="UP000231843"/>
    </source>
</evidence>
<proteinExistence type="inferred from homology"/>
<accession>A0A2N0A2P3</accession>
<dbReference type="PANTHER" id="PTHR43022">
    <property type="entry name" value="PROTEIN SMF"/>
    <property type="match status" value="1"/>
</dbReference>
<evidence type="ECO:0000256" key="1">
    <source>
        <dbReference type="ARBA" id="ARBA00006525"/>
    </source>
</evidence>
<dbReference type="EMBL" id="NPEA01000002">
    <property type="protein sequence ID" value="PJZ78602.1"/>
    <property type="molecule type" value="Genomic_DNA"/>
</dbReference>
<dbReference type="PANTHER" id="PTHR43022:SF1">
    <property type="entry name" value="PROTEIN SMF"/>
    <property type="match status" value="1"/>
</dbReference>
<evidence type="ECO:0000259" key="2">
    <source>
        <dbReference type="Pfam" id="PF02481"/>
    </source>
</evidence>
<dbReference type="SUPFAM" id="SSF102405">
    <property type="entry name" value="MCP/YpsA-like"/>
    <property type="match status" value="1"/>
</dbReference>
<dbReference type="GO" id="GO:0009294">
    <property type="term" value="P:DNA-mediated transformation"/>
    <property type="evidence" value="ECO:0007669"/>
    <property type="project" value="InterPro"/>
</dbReference>